<evidence type="ECO:0000313" key="3">
    <source>
        <dbReference type="Proteomes" id="UP001151760"/>
    </source>
</evidence>
<name>A0ABQ5GMP7_9ASTR</name>
<proteinExistence type="predicted"/>
<evidence type="ECO:0000256" key="1">
    <source>
        <dbReference type="SAM" id="MobiDB-lite"/>
    </source>
</evidence>
<organism evidence="2 3">
    <name type="scientific">Tanacetum coccineum</name>
    <dbReference type="NCBI Taxonomy" id="301880"/>
    <lineage>
        <taxon>Eukaryota</taxon>
        <taxon>Viridiplantae</taxon>
        <taxon>Streptophyta</taxon>
        <taxon>Embryophyta</taxon>
        <taxon>Tracheophyta</taxon>
        <taxon>Spermatophyta</taxon>
        <taxon>Magnoliopsida</taxon>
        <taxon>eudicotyledons</taxon>
        <taxon>Gunneridae</taxon>
        <taxon>Pentapetalae</taxon>
        <taxon>asterids</taxon>
        <taxon>campanulids</taxon>
        <taxon>Asterales</taxon>
        <taxon>Asteraceae</taxon>
        <taxon>Asteroideae</taxon>
        <taxon>Anthemideae</taxon>
        <taxon>Anthemidinae</taxon>
        <taxon>Tanacetum</taxon>
    </lineage>
</organism>
<reference evidence="2" key="2">
    <citation type="submission" date="2022-01" db="EMBL/GenBank/DDBJ databases">
        <authorList>
            <person name="Yamashiro T."/>
            <person name="Shiraishi A."/>
            <person name="Satake H."/>
            <person name="Nakayama K."/>
        </authorList>
    </citation>
    <scope>NUCLEOTIDE SEQUENCE</scope>
</reference>
<feature type="compositionally biased region" description="Low complexity" evidence="1">
    <location>
        <begin position="16"/>
        <end position="29"/>
    </location>
</feature>
<sequence length="79" mass="8107">MDVPSVGAPTGPSPVSPGSTTVPTSSSIPDADTIPANSSTTPKTSSSPLRDVRKGKGVAVEAHYPTLITLFKQLTEEKD</sequence>
<feature type="compositionally biased region" description="Low complexity" evidence="1">
    <location>
        <begin position="38"/>
        <end position="48"/>
    </location>
</feature>
<feature type="region of interest" description="Disordered" evidence="1">
    <location>
        <begin position="1"/>
        <end position="56"/>
    </location>
</feature>
<comment type="caution">
    <text evidence="2">The sequence shown here is derived from an EMBL/GenBank/DDBJ whole genome shotgun (WGS) entry which is preliminary data.</text>
</comment>
<reference evidence="2" key="1">
    <citation type="journal article" date="2022" name="Int. J. Mol. Sci.">
        <title>Draft Genome of Tanacetum Coccineum: Genomic Comparison of Closely Related Tanacetum-Family Plants.</title>
        <authorList>
            <person name="Yamashiro T."/>
            <person name="Shiraishi A."/>
            <person name="Nakayama K."/>
            <person name="Satake H."/>
        </authorList>
    </citation>
    <scope>NUCLEOTIDE SEQUENCE</scope>
</reference>
<dbReference type="EMBL" id="BQNB010018639">
    <property type="protein sequence ID" value="GJT76619.1"/>
    <property type="molecule type" value="Genomic_DNA"/>
</dbReference>
<keyword evidence="3" id="KW-1185">Reference proteome</keyword>
<protein>
    <submittedName>
        <fullName evidence="2">Uncharacterized protein</fullName>
    </submittedName>
</protein>
<accession>A0ABQ5GMP7</accession>
<feature type="compositionally biased region" description="Low complexity" evidence="1">
    <location>
        <begin position="1"/>
        <end position="10"/>
    </location>
</feature>
<evidence type="ECO:0000313" key="2">
    <source>
        <dbReference type="EMBL" id="GJT76619.1"/>
    </source>
</evidence>
<dbReference type="Proteomes" id="UP001151760">
    <property type="component" value="Unassembled WGS sequence"/>
</dbReference>
<gene>
    <name evidence="2" type="ORF">Tco_1043344</name>
</gene>